<feature type="transmembrane region" description="Helical" evidence="2">
    <location>
        <begin position="165"/>
        <end position="187"/>
    </location>
</feature>
<reference evidence="4" key="1">
    <citation type="journal article" date="2019" name="Int. J. Syst. Evol. Microbiol.">
        <title>The Global Catalogue of Microorganisms (GCM) 10K type strain sequencing project: providing services to taxonomists for standard genome sequencing and annotation.</title>
        <authorList>
            <consortium name="The Broad Institute Genomics Platform"/>
            <consortium name="The Broad Institute Genome Sequencing Center for Infectious Disease"/>
            <person name="Wu L."/>
            <person name="Ma J."/>
        </authorList>
    </citation>
    <scope>NUCLEOTIDE SEQUENCE [LARGE SCALE GENOMIC DNA]</scope>
    <source>
        <strain evidence="4">CGMCC 1.12791</strain>
    </source>
</reference>
<name>A0ABQ3HF21_9ACTN</name>
<gene>
    <name evidence="3" type="ORF">GCM10011376_07910</name>
</gene>
<dbReference type="Proteomes" id="UP000597341">
    <property type="component" value="Unassembled WGS sequence"/>
</dbReference>
<dbReference type="EMBL" id="BNAD01000001">
    <property type="protein sequence ID" value="GHE16176.1"/>
    <property type="molecule type" value="Genomic_DNA"/>
</dbReference>
<evidence type="ECO:0000256" key="1">
    <source>
        <dbReference type="SAM" id="MobiDB-lite"/>
    </source>
</evidence>
<proteinExistence type="predicted"/>
<keyword evidence="2" id="KW-1133">Transmembrane helix</keyword>
<keyword evidence="4" id="KW-1185">Reference proteome</keyword>
<feature type="compositionally biased region" description="Basic and acidic residues" evidence="1">
    <location>
        <begin position="9"/>
        <end position="20"/>
    </location>
</feature>
<evidence type="ECO:0008006" key="5">
    <source>
        <dbReference type="Google" id="ProtNLM"/>
    </source>
</evidence>
<feature type="transmembrane region" description="Helical" evidence="2">
    <location>
        <begin position="110"/>
        <end position="128"/>
    </location>
</feature>
<comment type="caution">
    <text evidence="3">The sequence shown here is derived from an EMBL/GenBank/DDBJ whole genome shotgun (WGS) entry which is preliminary data.</text>
</comment>
<keyword evidence="2" id="KW-0472">Membrane</keyword>
<feature type="transmembrane region" description="Helical" evidence="2">
    <location>
        <begin position="140"/>
        <end position="159"/>
    </location>
</feature>
<feature type="region of interest" description="Disordered" evidence="1">
    <location>
        <begin position="1"/>
        <end position="59"/>
    </location>
</feature>
<protein>
    <recommendedName>
        <fullName evidence="5">Transmembrane protein</fullName>
    </recommendedName>
</protein>
<feature type="transmembrane region" description="Helical" evidence="2">
    <location>
        <begin position="65"/>
        <end position="90"/>
    </location>
</feature>
<organism evidence="3 4">
    <name type="scientific">Nocardioides flavus</name>
    <name type="common">ex Wang et al. 2016</name>
    <dbReference type="NCBI Taxonomy" id="2058780"/>
    <lineage>
        <taxon>Bacteria</taxon>
        <taxon>Bacillati</taxon>
        <taxon>Actinomycetota</taxon>
        <taxon>Actinomycetes</taxon>
        <taxon>Propionibacteriales</taxon>
        <taxon>Nocardioidaceae</taxon>
        <taxon>Nocardioides</taxon>
    </lineage>
</organism>
<evidence type="ECO:0000256" key="2">
    <source>
        <dbReference type="SAM" id="Phobius"/>
    </source>
</evidence>
<accession>A0ABQ3HF21</accession>
<evidence type="ECO:0000313" key="4">
    <source>
        <dbReference type="Proteomes" id="UP000597341"/>
    </source>
</evidence>
<sequence length="190" mass="19292">MWQPASMADDTKPDGTRDDGPSLAMPSFTRRRRTKDSAPAPQAPASAPTPEPAGPERARRPLPRIALDGLPAAALTGVVVGALGVLLVWLAGAGCEAVRGTSSCGGGPGLLALVVVLGVLAWAGALLLRVLSVPDAGSTSLLGVGILAVLVMVFLLGALDQWWTAVAVPVAAAAAYGVSWWVTTAVVRED</sequence>
<keyword evidence="2" id="KW-0812">Transmembrane</keyword>
<evidence type="ECO:0000313" key="3">
    <source>
        <dbReference type="EMBL" id="GHE16176.1"/>
    </source>
</evidence>